<dbReference type="Proteomes" id="UP000036890">
    <property type="component" value="Unassembled WGS sequence"/>
</dbReference>
<protein>
    <submittedName>
        <fullName evidence="1">Uncharacterized protein</fullName>
    </submittedName>
</protein>
<name>A0A0L8AEL3_9GAMM</name>
<organism evidence="1 2">
    <name type="scientific">Stenotrophomonas geniculata N1</name>
    <dbReference type="NCBI Taxonomy" id="1167641"/>
    <lineage>
        <taxon>Bacteria</taxon>
        <taxon>Pseudomonadati</taxon>
        <taxon>Pseudomonadota</taxon>
        <taxon>Gammaproteobacteria</taxon>
        <taxon>Lysobacterales</taxon>
        <taxon>Lysobacteraceae</taxon>
        <taxon>Stenotrophomonas</taxon>
    </lineage>
</organism>
<dbReference type="EMBL" id="AJLO02000007">
    <property type="protein sequence ID" value="KOF00672.1"/>
    <property type="molecule type" value="Genomic_DNA"/>
</dbReference>
<reference evidence="1 2" key="1">
    <citation type="journal article" date="2012" name="J. Bacteriol.">
        <title>Genome sequence of a novel nicotine-degrading strain, Pseudomonas geniculata N1.</title>
        <authorList>
            <person name="Tang H."/>
            <person name="Yu H."/>
            <person name="Tai C."/>
            <person name="Huang K."/>
            <person name="Liu Y."/>
            <person name="Wang L."/>
            <person name="Yao Y."/>
            <person name="Wu G."/>
            <person name="Xu P."/>
        </authorList>
    </citation>
    <scope>NUCLEOTIDE SEQUENCE [LARGE SCALE GENOMIC DNA]</scope>
    <source>
        <strain evidence="1 2">N1</strain>
    </source>
</reference>
<comment type="caution">
    <text evidence="1">The sequence shown here is derived from an EMBL/GenBank/DDBJ whole genome shotgun (WGS) entry which is preliminary data.</text>
</comment>
<evidence type="ECO:0000313" key="1">
    <source>
        <dbReference type="EMBL" id="KOF00672.1"/>
    </source>
</evidence>
<evidence type="ECO:0000313" key="2">
    <source>
        <dbReference type="Proteomes" id="UP000036890"/>
    </source>
</evidence>
<accession>A0A0L8AEL3</accession>
<gene>
    <name evidence="1" type="ORF">W7K_02890</name>
</gene>
<sequence length="97" mass="10989">MRASAARWFIAADWPYLKLPQISHAIQPTVTTKSLVLALSRLRNAVSDWNAVVDQFELFGREPEGNLREAILNDLVSRIDNVRMEIEDAGAELRKVI</sequence>
<proteinExistence type="predicted"/>
<dbReference type="AlphaFoldDB" id="A0A0L8AEL3"/>